<feature type="compositionally biased region" description="Basic residues" evidence="1">
    <location>
        <begin position="552"/>
        <end position="563"/>
    </location>
</feature>
<dbReference type="EMBL" id="JAPCWZ010000003">
    <property type="protein sequence ID" value="KAK8874942.1"/>
    <property type="molecule type" value="Genomic_DNA"/>
</dbReference>
<feature type="region of interest" description="Disordered" evidence="1">
    <location>
        <begin position="238"/>
        <end position="259"/>
    </location>
</feature>
<comment type="caution">
    <text evidence="2">The sequence shown here is derived from an EMBL/GenBank/DDBJ whole genome shotgun (WGS) entry which is preliminary data.</text>
</comment>
<name>A0ABR2JC27_9PEZI</name>
<feature type="region of interest" description="Disordered" evidence="1">
    <location>
        <begin position="605"/>
        <end position="625"/>
    </location>
</feature>
<sequence length="704" mass="78368">MEALIVYRGAALEVTRTPLSEELTNVRPKQRRISHSSHGIRVCLRLPQCGVKKQKKQTANREERHSLKPASGCLGNLIGDPYWGTLPPAEGSPSEAQPINAPRTQASSSSAELPGIENTDPENQQGKDREKRFGISDPAIWAAIHRTLEQQRRLSSLLSSKQLDTETTYSPSIPSRTSSQRKVLRHFTRELKKYAIAAGAAGKLPVITPTESDSRPSIHTVKPLLPYRREFQAAGLAVTSEEQRGQRPAGAATNHKDPTLYKLRRRRSSLPLVGELDGQGDHRSTSSVYSNDTYIRFTPEDGISTTMIDPEQEKKEHIVQRRPLPWLKKREAAEEPSSPDSKSPNRIKLISNGKVQIGMKEMTVSDKTQVNGQQQPLLGRGGAQLPLIKKVSPTPPQELNPDHNQRSTKPMPAELDRSDEQNRPSRVLGLRPPGLKRENALASLPRVGAKDFIPEEEPNLHNDPTVVKKDHRNPPQAFKKRVLNSKAKSPAPELPRTWKHTISTTSSLERALNAVSGEKDENQRLESRPEQPKHAINSISRPRTRKPERGTISKRHPKHHHHPLLGIRDDGNGQDPQAMGNGTPLEHPPVELAGQVSPRVTSLGRPNNLLQGDQVPTHTDSEPKRSAVEEVLSDLDVFFDYDDSEINDRDVLRGLQIAVHAAADDTFDALVRHRTGLRIRRFLADLNSVEVLNDGKITKEQPAR</sequence>
<feature type="compositionally biased region" description="Polar residues" evidence="1">
    <location>
        <begin position="605"/>
        <end position="618"/>
    </location>
</feature>
<feature type="region of interest" description="Disordered" evidence="1">
    <location>
        <begin position="303"/>
        <end position="348"/>
    </location>
</feature>
<evidence type="ECO:0000313" key="2">
    <source>
        <dbReference type="EMBL" id="KAK8874942.1"/>
    </source>
</evidence>
<feature type="compositionally biased region" description="Basic and acidic residues" evidence="1">
    <location>
        <begin position="414"/>
        <end position="423"/>
    </location>
</feature>
<dbReference type="Proteomes" id="UP001390339">
    <property type="component" value="Unassembled WGS sequence"/>
</dbReference>
<feature type="compositionally biased region" description="Polar residues" evidence="1">
    <location>
        <begin position="94"/>
        <end position="111"/>
    </location>
</feature>
<feature type="compositionally biased region" description="Basic and acidic residues" evidence="1">
    <location>
        <begin position="517"/>
        <end position="533"/>
    </location>
</feature>
<evidence type="ECO:0000313" key="3">
    <source>
        <dbReference type="Proteomes" id="UP001390339"/>
    </source>
</evidence>
<accession>A0ABR2JC27</accession>
<proteinExistence type="predicted"/>
<protein>
    <submittedName>
        <fullName evidence="2">Uncharacterized protein</fullName>
    </submittedName>
</protein>
<gene>
    <name evidence="2" type="ORF">PGQ11_005456</name>
</gene>
<reference evidence="2 3" key="1">
    <citation type="journal article" date="2024" name="IMA Fungus">
        <title>Apiospora arundinis, a panoply of carbohydrate-active enzymes and secondary metabolites.</title>
        <authorList>
            <person name="Sorensen T."/>
            <person name="Petersen C."/>
            <person name="Muurmann A.T."/>
            <person name="Christiansen J.V."/>
            <person name="Brundto M.L."/>
            <person name="Overgaard C.K."/>
            <person name="Boysen A.T."/>
            <person name="Wollenberg R.D."/>
            <person name="Larsen T.O."/>
            <person name="Sorensen J.L."/>
            <person name="Nielsen K.L."/>
            <person name="Sondergaard T.E."/>
        </authorList>
    </citation>
    <scope>NUCLEOTIDE SEQUENCE [LARGE SCALE GENOMIC DNA]</scope>
    <source>
        <strain evidence="2 3">AAU 773</strain>
    </source>
</reference>
<feature type="region of interest" description="Disordered" evidence="1">
    <location>
        <begin position="84"/>
        <end position="130"/>
    </location>
</feature>
<organism evidence="2 3">
    <name type="scientific">Apiospora arundinis</name>
    <dbReference type="NCBI Taxonomy" id="335852"/>
    <lineage>
        <taxon>Eukaryota</taxon>
        <taxon>Fungi</taxon>
        <taxon>Dikarya</taxon>
        <taxon>Ascomycota</taxon>
        <taxon>Pezizomycotina</taxon>
        <taxon>Sordariomycetes</taxon>
        <taxon>Xylariomycetidae</taxon>
        <taxon>Amphisphaeriales</taxon>
        <taxon>Apiosporaceae</taxon>
        <taxon>Apiospora</taxon>
    </lineage>
</organism>
<evidence type="ECO:0000256" key="1">
    <source>
        <dbReference type="SAM" id="MobiDB-lite"/>
    </source>
</evidence>
<feature type="region of interest" description="Disordered" evidence="1">
    <location>
        <begin position="387"/>
        <end position="589"/>
    </location>
</feature>
<keyword evidence="3" id="KW-1185">Reference proteome</keyword>